<dbReference type="KEGG" id="dpte:113788727"/>
<dbReference type="AlphaFoldDB" id="A0A6P6XKQ9"/>
<protein>
    <submittedName>
        <fullName evidence="3">Uncharacterized protein LOC113788727</fullName>
    </submittedName>
</protein>
<dbReference type="SMART" id="SM00192">
    <property type="entry name" value="LDLa"/>
    <property type="match status" value="1"/>
</dbReference>
<evidence type="ECO:0000313" key="3">
    <source>
        <dbReference type="RefSeq" id="XP_027193982.1"/>
    </source>
</evidence>
<dbReference type="Proteomes" id="UP000515146">
    <property type="component" value="Unplaced"/>
</dbReference>
<dbReference type="PROSITE" id="PS50068">
    <property type="entry name" value="LDLRA_2"/>
    <property type="match status" value="1"/>
</dbReference>
<comment type="caution">
    <text evidence="1">Lacks conserved residue(s) required for the propagation of feature annotation.</text>
</comment>
<evidence type="ECO:0000313" key="2">
    <source>
        <dbReference type="Proteomes" id="UP000515146"/>
    </source>
</evidence>
<sequence length="138" mass="15247">MFFSKSIVFALIVMVVAESSIVFAASIAEDSMSKCNQAYACGRNSTYQRMVCIQMKQFCDGRPDCPLGDDEKNPVCESINKVREQIKRLQGTENDFSGTGFMFAVNNLIIDGGSNVKMFNQNSDNSVPAAEENIIVKH</sequence>
<dbReference type="InterPro" id="IPR023415">
    <property type="entry name" value="LDLR_class-A_CS"/>
</dbReference>
<organism evidence="2 3">
    <name type="scientific">Dermatophagoides pteronyssinus</name>
    <name type="common">European house dust mite</name>
    <dbReference type="NCBI Taxonomy" id="6956"/>
    <lineage>
        <taxon>Eukaryota</taxon>
        <taxon>Metazoa</taxon>
        <taxon>Ecdysozoa</taxon>
        <taxon>Arthropoda</taxon>
        <taxon>Chelicerata</taxon>
        <taxon>Arachnida</taxon>
        <taxon>Acari</taxon>
        <taxon>Acariformes</taxon>
        <taxon>Sarcoptiformes</taxon>
        <taxon>Astigmata</taxon>
        <taxon>Psoroptidia</taxon>
        <taxon>Analgoidea</taxon>
        <taxon>Pyroglyphidae</taxon>
        <taxon>Dermatophagoidinae</taxon>
        <taxon>Dermatophagoides</taxon>
    </lineage>
</organism>
<name>A0A6P6XKQ9_DERPT</name>
<proteinExistence type="predicted"/>
<dbReference type="InterPro" id="IPR002172">
    <property type="entry name" value="LDrepeatLR_classA_rpt"/>
</dbReference>
<dbReference type="OrthoDB" id="9990982at2759"/>
<accession>A0A6P6XKQ9</accession>
<dbReference type="PROSITE" id="PS01209">
    <property type="entry name" value="LDLRA_1"/>
    <property type="match status" value="1"/>
</dbReference>
<gene>
    <name evidence="3" type="primary">LOC113788727</name>
</gene>
<dbReference type="CDD" id="cd00112">
    <property type="entry name" value="LDLa"/>
    <property type="match status" value="1"/>
</dbReference>
<dbReference type="RefSeq" id="XP_027193982.1">
    <property type="nucleotide sequence ID" value="XM_027338181.1"/>
</dbReference>
<evidence type="ECO:0000256" key="1">
    <source>
        <dbReference type="PROSITE-ProRule" id="PRU00124"/>
    </source>
</evidence>
<dbReference type="Gene3D" id="2.40.128.620">
    <property type="match status" value="1"/>
</dbReference>
<dbReference type="SUPFAM" id="SSF57424">
    <property type="entry name" value="LDL receptor-like module"/>
    <property type="match status" value="1"/>
</dbReference>
<dbReference type="InParanoid" id="A0A6P6XKQ9"/>
<reference evidence="3" key="1">
    <citation type="submission" date="2025-08" db="UniProtKB">
        <authorList>
            <consortium name="RefSeq"/>
        </authorList>
    </citation>
    <scope>IDENTIFICATION</scope>
    <source>
        <strain evidence="3">Airmid</strain>
    </source>
</reference>
<dbReference type="InterPro" id="IPR036055">
    <property type="entry name" value="LDL_receptor-like_sf"/>
</dbReference>
<keyword evidence="2" id="KW-1185">Reference proteome</keyword>